<evidence type="ECO:0000259" key="4">
    <source>
        <dbReference type="PROSITE" id="PS50102"/>
    </source>
</evidence>
<protein>
    <recommendedName>
        <fullName evidence="4">RRM domain-containing protein</fullName>
    </recommendedName>
</protein>
<reference evidence="5" key="1">
    <citation type="journal article" date="2023" name="Mol. Phylogenet. Evol.">
        <title>Genome-scale phylogeny and comparative genomics of the fungal order Sordariales.</title>
        <authorList>
            <person name="Hensen N."/>
            <person name="Bonometti L."/>
            <person name="Westerberg I."/>
            <person name="Brannstrom I.O."/>
            <person name="Guillou S."/>
            <person name="Cros-Aarteil S."/>
            <person name="Calhoun S."/>
            <person name="Haridas S."/>
            <person name="Kuo A."/>
            <person name="Mondo S."/>
            <person name="Pangilinan J."/>
            <person name="Riley R."/>
            <person name="LaButti K."/>
            <person name="Andreopoulos B."/>
            <person name="Lipzen A."/>
            <person name="Chen C."/>
            <person name="Yan M."/>
            <person name="Daum C."/>
            <person name="Ng V."/>
            <person name="Clum A."/>
            <person name="Steindorff A."/>
            <person name="Ohm R.A."/>
            <person name="Martin F."/>
            <person name="Silar P."/>
            <person name="Natvig D.O."/>
            <person name="Lalanne C."/>
            <person name="Gautier V."/>
            <person name="Ament-Velasquez S.L."/>
            <person name="Kruys A."/>
            <person name="Hutchinson M.I."/>
            <person name="Powell A.J."/>
            <person name="Barry K."/>
            <person name="Miller A.N."/>
            <person name="Grigoriev I.V."/>
            <person name="Debuchy R."/>
            <person name="Gladieux P."/>
            <person name="Hiltunen Thoren M."/>
            <person name="Johannesson H."/>
        </authorList>
    </citation>
    <scope>NUCLEOTIDE SEQUENCE</scope>
    <source>
        <strain evidence="5">CBS 168.71</strain>
    </source>
</reference>
<dbReference type="InterPro" id="IPR058925">
    <property type="entry name" value="zf-C2H2_AcuF"/>
</dbReference>
<dbReference type="PANTHER" id="PTHR24148:SF64">
    <property type="entry name" value="HETEROKARYON INCOMPATIBILITY DOMAIN-CONTAINING PROTEIN"/>
    <property type="match status" value="1"/>
</dbReference>
<dbReference type="Gene3D" id="3.40.50.150">
    <property type="entry name" value="Vaccinia Virus protein VP39"/>
    <property type="match status" value="1"/>
</dbReference>
<dbReference type="Pfam" id="PF00076">
    <property type="entry name" value="RRM_1"/>
    <property type="match status" value="1"/>
</dbReference>
<keyword evidence="6" id="KW-1185">Reference proteome</keyword>
<dbReference type="GO" id="GO:0003723">
    <property type="term" value="F:RNA binding"/>
    <property type="evidence" value="ECO:0007669"/>
    <property type="project" value="UniProtKB-UniRule"/>
</dbReference>
<dbReference type="Pfam" id="PF26082">
    <property type="entry name" value="zf-C2H2_AcuF"/>
    <property type="match status" value="1"/>
</dbReference>
<dbReference type="InterPro" id="IPR052895">
    <property type="entry name" value="HetReg/Transcr_Mod"/>
</dbReference>
<dbReference type="GeneID" id="87843881"/>
<keyword evidence="3" id="KW-0812">Transmembrane</keyword>
<organism evidence="5 6">
    <name type="scientific">Chaetomium fimeti</name>
    <dbReference type="NCBI Taxonomy" id="1854472"/>
    <lineage>
        <taxon>Eukaryota</taxon>
        <taxon>Fungi</taxon>
        <taxon>Dikarya</taxon>
        <taxon>Ascomycota</taxon>
        <taxon>Pezizomycotina</taxon>
        <taxon>Sordariomycetes</taxon>
        <taxon>Sordariomycetidae</taxon>
        <taxon>Sordariales</taxon>
        <taxon>Chaetomiaceae</taxon>
        <taxon>Chaetomium</taxon>
    </lineage>
</organism>
<dbReference type="SMART" id="SM00360">
    <property type="entry name" value="RRM"/>
    <property type="match status" value="1"/>
</dbReference>
<evidence type="ECO:0000256" key="1">
    <source>
        <dbReference type="PROSITE-ProRule" id="PRU00176"/>
    </source>
</evidence>
<feature type="transmembrane region" description="Helical" evidence="3">
    <location>
        <begin position="817"/>
        <end position="844"/>
    </location>
</feature>
<dbReference type="RefSeq" id="XP_062654366.1">
    <property type="nucleotide sequence ID" value="XM_062806933.1"/>
</dbReference>
<evidence type="ECO:0000256" key="2">
    <source>
        <dbReference type="SAM" id="MobiDB-lite"/>
    </source>
</evidence>
<dbReference type="PANTHER" id="PTHR24148">
    <property type="entry name" value="ANKYRIN REPEAT DOMAIN-CONTAINING PROTEIN 39 HOMOLOG-RELATED"/>
    <property type="match status" value="1"/>
</dbReference>
<accession>A0AAE0LMR6</accession>
<dbReference type="InterPro" id="IPR012677">
    <property type="entry name" value="Nucleotide-bd_a/b_plait_sf"/>
</dbReference>
<dbReference type="SUPFAM" id="SSF54928">
    <property type="entry name" value="RNA-binding domain, RBD"/>
    <property type="match status" value="1"/>
</dbReference>
<evidence type="ECO:0000313" key="5">
    <source>
        <dbReference type="EMBL" id="KAK3290852.1"/>
    </source>
</evidence>
<feature type="transmembrane region" description="Helical" evidence="3">
    <location>
        <begin position="864"/>
        <end position="889"/>
    </location>
</feature>
<keyword evidence="3" id="KW-1133">Transmembrane helix</keyword>
<sequence>MDLLRTSNAGSVAPVLEWRIEDAEPDQGSVTSRLTKQCVSVFRKAMKKLPKETAMSQETFRRLERSCSSLILWDSGYDVAKGGLDDVLEKSRTLHRSALGHLINISTALADGLPYLINHLKDEELGPYRALSSTAAEAMTSMHEGYQDGSDTDNSDSDSSIPFSSDWDELAEDIWTDVQCLLDLDALIKSPAPDIVQVSRDNQKASVEWKPHVVYTDRIRARFPRADPSLADRLGRANWERFLKGNADREKNEKGGFESSGIDAAGTIADCTEPVSKFHDSGLGTSINTGSAYAETVMSYRREGGQSVQIPPLPKEAKQGKPFECVACGRKLVITDSSAWKKHLYMDLCPWMCHELDCTYGTQPFRNQEGWIQHLGLEHGLYPEWKSFACPICHENTGNGKIAITRHLSNHMEEISLAALPAGIEMDDESDSYSDDTSATSHDGPPPGPSNPSPPLQPAMSAIVSDPPLHSPARPGGEDGHRRAYQSKWDAYQADEKRYKVEKKWDRFPKGSRVYIGNLPWGKATKRDVFDLFHHYGRVAKISFELAYGVVQYHTLEEAQAAVESLQGADLKGRKIHLEFSRNEKKKSKNELATPKSEFFRPEKETKDELVSKDELATHKSVTFELLLTDSPQSRARLPMRVRIYPHDTADAIVKTIRNFYGIYSDPTSSKGIKFEDEQGNTLMARYEDFQNNTVVYVRVIEEPLAKTRIVSAAPAHMDEARRSTRAGYKFDLIVCTNVLAHIGPHTHQQLITEWAEYLNPGGGHMLIPRPDYSDATDVDVQGSVMGPVKSQHGLIEDGTSYSSPNMAGLHLVPIPIAVTLISFAIIATPFIPAVWVWITVTGISQLIRRQEQPWQVAKTIGRWIGLSVILPWVAILILCLMVVAQVLLTPLFLVHQLRDLRETITWFFIHLDLAQRLDSIPTPTPNSTPIDTSSLPPYTFTPLPSTSPTAMRLLTIHPDTPIAPIRGTISTTTLSSSPTYDALSYTRPTTTTSTPTPHNHHNNTLLLLTTPNPPTAPQASTTTWATLPLPPPCAAALRRLRHPTKPRRVWVDAVCVNRADAAEKSRQVAALDEIYCAARRVVVDVGERGEGSDGLLEWVNGLPLGEVVGEGREGSLLGVGAGVGGRENGGGMQRGVGRVFREWVGRVGGEVMQQRADEVMGGLERVARVWRRRGARAWEIAQEQYRVAVLGLAPVERARPPEDLEAVLSAFFERLWFKQLWPLQEVALPELARVRFMCGDKTTTGARIAHLSKLDQGKGWDVGRLSRLAPSTGTHGKQKHSCLLDILLETQHLQCEDPRDKIFAVLNIAKRLDKAAFAPWYSPDYGQTVAQVYATYSSLFIKSHGLGFILALIKSPPNVQGLPSWSTDWTVPWPDQRALVDMESPRLPRTANEKDDGLQFDVGEDGQLVMTLVRPRVVRGFFARDGALTGTMRSIENVRQLRMDEVLVEVHPGLALLLRQKKGKPEHYSFSRVCPHALTREGVEKAVANWRSVVLQESADPLGAGPSPKGYLSLPGVYKIM</sequence>
<dbReference type="Pfam" id="PF06985">
    <property type="entry name" value="HET"/>
    <property type="match status" value="1"/>
</dbReference>
<keyword evidence="3" id="KW-0472">Membrane</keyword>
<gene>
    <name evidence="5" type="ORF">B0H64DRAFT_446673</name>
</gene>
<dbReference type="SUPFAM" id="SSF53335">
    <property type="entry name" value="S-adenosyl-L-methionine-dependent methyltransferases"/>
    <property type="match status" value="1"/>
</dbReference>
<comment type="caution">
    <text evidence="5">The sequence shown here is derived from an EMBL/GenBank/DDBJ whole genome shotgun (WGS) entry which is preliminary data.</text>
</comment>
<feature type="domain" description="RRM" evidence="4">
    <location>
        <begin position="512"/>
        <end position="583"/>
    </location>
</feature>
<reference evidence="5" key="2">
    <citation type="submission" date="2023-06" db="EMBL/GenBank/DDBJ databases">
        <authorList>
            <consortium name="Lawrence Berkeley National Laboratory"/>
            <person name="Haridas S."/>
            <person name="Hensen N."/>
            <person name="Bonometti L."/>
            <person name="Westerberg I."/>
            <person name="Brannstrom I.O."/>
            <person name="Guillou S."/>
            <person name="Cros-Aarteil S."/>
            <person name="Calhoun S."/>
            <person name="Kuo A."/>
            <person name="Mondo S."/>
            <person name="Pangilinan J."/>
            <person name="Riley R."/>
            <person name="Labutti K."/>
            <person name="Andreopoulos B."/>
            <person name="Lipzen A."/>
            <person name="Chen C."/>
            <person name="Yanf M."/>
            <person name="Daum C."/>
            <person name="Ng V."/>
            <person name="Clum A."/>
            <person name="Steindorff A."/>
            <person name="Ohm R."/>
            <person name="Martin F."/>
            <person name="Silar P."/>
            <person name="Natvig D."/>
            <person name="Lalanne C."/>
            <person name="Gautier V."/>
            <person name="Ament-Velasquez S.L."/>
            <person name="Kruys A."/>
            <person name="Hutchinson M.I."/>
            <person name="Powell A.J."/>
            <person name="Barry K."/>
            <person name="Miller A.N."/>
            <person name="Grigoriev I.V."/>
            <person name="Debuchy R."/>
            <person name="Gladieux P."/>
            <person name="Thoren M.H."/>
            <person name="Johannesson H."/>
        </authorList>
    </citation>
    <scope>NUCLEOTIDE SEQUENCE</scope>
    <source>
        <strain evidence="5">CBS 168.71</strain>
    </source>
</reference>
<name>A0AAE0LMR6_9PEZI</name>
<feature type="region of interest" description="Disordered" evidence="2">
    <location>
        <begin position="427"/>
        <end position="483"/>
    </location>
</feature>
<dbReference type="InterPro" id="IPR029063">
    <property type="entry name" value="SAM-dependent_MTases_sf"/>
</dbReference>
<dbReference type="InterPro" id="IPR010730">
    <property type="entry name" value="HET"/>
</dbReference>
<proteinExistence type="predicted"/>
<dbReference type="EMBL" id="JAUEPN010000011">
    <property type="protein sequence ID" value="KAK3290852.1"/>
    <property type="molecule type" value="Genomic_DNA"/>
</dbReference>
<evidence type="ECO:0000256" key="3">
    <source>
        <dbReference type="SAM" id="Phobius"/>
    </source>
</evidence>
<dbReference type="Proteomes" id="UP001278766">
    <property type="component" value="Unassembled WGS sequence"/>
</dbReference>
<keyword evidence="1" id="KW-0694">RNA-binding</keyword>
<dbReference type="Gene3D" id="3.30.70.330">
    <property type="match status" value="1"/>
</dbReference>
<evidence type="ECO:0000313" key="6">
    <source>
        <dbReference type="Proteomes" id="UP001278766"/>
    </source>
</evidence>
<dbReference type="InterPro" id="IPR035979">
    <property type="entry name" value="RBD_domain_sf"/>
</dbReference>
<dbReference type="PROSITE" id="PS50102">
    <property type="entry name" value="RRM"/>
    <property type="match status" value="1"/>
</dbReference>
<dbReference type="InterPro" id="IPR000504">
    <property type="entry name" value="RRM_dom"/>
</dbReference>
<feature type="compositionally biased region" description="Pro residues" evidence="2">
    <location>
        <begin position="444"/>
        <end position="457"/>
    </location>
</feature>